<evidence type="ECO:0000256" key="2">
    <source>
        <dbReference type="ARBA" id="ARBA00023015"/>
    </source>
</evidence>
<comment type="caution">
    <text evidence="6">The sequence shown here is derived from an EMBL/GenBank/DDBJ whole genome shotgun (WGS) entry which is preliminary data.</text>
</comment>
<comment type="similarity">
    <text evidence="1">Belongs to the LysR transcriptional regulatory family.</text>
</comment>
<evidence type="ECO:0000313" key="6">
    <source>
        <dbReference type="EMBL" id="MBD3848695.1"/>
    </source>
</evidence>
<evidence type="ECO:0000256" key="4">
    <source>
        <dbReference type="ARBA" id="ARBA00023163"/>
    </source>
</evidence>
<dbReference type="Pfam" id="PF00126">
    <property type="entry name" value="HTH_1"/>
    <property type="match status" value="1"/>
</dbReference>
<dbReference type="PANTHER" id="PTHR30537">
    <property type="entry name" value="HTH-TYPE TRANSCRIPTIONAL REGULATOR"/>
    <property type="match status" value="1"/>
</dbReference>
<protein>
    <submittedName>
        <fullName evidence="6">LysR family transcriptional regulator</fullName>
    </submittedName>
</protein>
<evidence type="ECO:0000313" key="7">
    <source>
        <dbReference type="Proteomes" id="UP000619295"/>
    </source>
</evidence>
<proteinExistence type="inferred from homology"/>
<dbReference type="InterPro" id="IPR036390">
    <property type="entry name" value="WH_DNA-bd_sf"/>
</dbReference>
<feature type="domain" description="HTH lysR-type" evidence="5">
    <location>
        <begin position="11"/>
        <end position="68"/>
    </location>
</feature>
<dbReference type="RefSeq" id="WP_191125649.1">
    <property type="nucleotide sequence ID" value="NZ_JACXWY010000021.1"/>
</dbReference>
<keyword evidence="2" id="KW-0805">Transcription regulation</keyword>
<dbReference type="GO" id="GO:0043565">
    <property type="term" value="F:sequence-specific DNA binding"/>
    <property type="evidence" value="ECO:0007669"/>
    <property type="project" value="TreeGrafter"/>
</dbReference>
<dbReference type="PROSITE" id="PS50931">
    <property type="entry name" value="HTH_LYSR"/>
    <property type="match status" value="1"/>
</dbReference>
<dbReference type="InterPro" id="IPR000847">
    <property type="entry name" value="LysR_HTH_N"/>
</dbReference>
<dbReference type="PRINTS" id="PR00039">
    <property type="entry name" value="HTHLYSR"/>
</dbReference>
<gene>
    <name evidence="6" type="ORF">IED13_23615</name>
</gene>
<dbReference type="InterPro" id="IPR005119">
    <property type="entry name" value="LysR_subst-bd"/>
</dbReference>
<dbReference type="SUPFAM" id="SSF53850">
    <property type="entry name" value="Periplasmic binding protein-like II"/>
    <property type="match status" value="1"/>
</dbReference>
<dbReference type="Pfam" id="PF03466">
    <property type="entry name" value="LysR_substrate"/>
    <property type="match status" value="1"/>
</dbReference>
<dbReference type="GO" id="GO:0003700">
    <property type="term" value="F:DNA-binding transcription factor activity"/>
    <property type="evidence" value="ECO:0007669"/>
    <property type="project" value="InterPro"/>
</dbReference>
<dbReference type="Gene3D" id="1.10.10.10">
    <property type="entry name" value="Winged helix-like DNA-binding domain superfamily/Winged helix DNA-binding domain"/>
    <property type="match status" value="1"/>
</dbReference>
<dbReference type="Gene3D" id="3.40.190.10">
    <property type="entry name" value="Periplasmic binding protein-like II"/>
    <property type="match status" value="2"/>
</dbReference>
<dbReference type="InterPro" id="IPR036388">
    <property type="entry name" value="WH-like_DNA-bd_sf"/>
</dbReference>
<sequence length="301" mass="32245">MPVKPPRPRLPPLTALRAFEAAARLESFAKAAEEIGVTAGAITQQIRQLETGLGFPLFRRLPQGVALTDAAREALPRLTRGFDMLGQAVQALREAQPHRPLAIAALPCIAQLWLSPRLGRLQQAFPELQVSVAAMEEPPDPRRDPYDLSLFYRDTVAEPAAIQISPDAILPVCTPALAGRLASPADLARQTLLHDAVWRGDWARWLGFAAPEAKVDSGRGPAFSLYALALDAALSGSGVLMGRMSLVAPLLAAGRLAAPFRQAMPMPDRLTLSPATGSGAHARRVEIMEWLAASADEAAQI</sequence>
<dbReference type="AlphaFoldDB" id="A0A927I0H8"/>
<dbReference type="Proteomes" id="UP000619295">
    <property type="component" value="Unassembled WGS sequence"/>
</dbReference>
<keyword evidence="3" id="KW-0238">DNA-binding</keyword>
<dbReference type="PANTHER" id="PTHR30537:SF26">
    <property type="entry name" value="GLYCINE CLEAVAGE SYSTEM TRANSCRIPTIONAL ACTIVATOR"/>
    <property type="match status" value="1"/>
</dbReference>
<organism evidence="6 7">
    <name type="scientific">Bosea spartocytisi</name>
    <dbReference type="NCBI Taxonomy" id="2773451"/>
    <lineage>
        <taxon>Bacteria</taxon>
        <taxon>Pseudomonadati</taxon>
        <taxon>Pseudomonadota</taxon>
        <taxon>Alphaproteobacteria</taxon>
        <taxon>Hyphomicrobiales</taxon>
        <taxon>Boseaceae</taxon>
        <taxon>Bosea</taxon>
    </lineage>
</organism>
<reference evidence="6" key="1">
    <citation type="submission" date="2020-09" db="EMBL/GenBank/DDBJ databases">
        <title>Bosea spartocytisi sp. nov. a root nodule endophyte of Spartocytisus supranubius in the high mountain ecosystem fo the Teide National Park (Canary Islands, Spain).</title>
        <authorList>
            <person name="Pulido-Suarez L."/>
            <person name="Peix A."/>
            <person name="Igual J.M."/>
            <person name="Socas-Perez N."/>
            <person name="Velazquez E."/>
            <person name="Flores-Felix J.D."/>
            <person name="Leon-Barrios M."/>
        </authorList>
    </citation>
    <scope>NUCLEOTIDE SEQUENCE</scope>
    <source>
        <strain evidence="6">SSUT16</strain>
    </source>
</reference>
<evidence type="ECO:0000256" key="3">
    <source>
        <dbReference type="ARBA" id="ARBA00023125"/>
    </source>
</evidence>
<name>A0A927I0H8_9HYPH</name>
<dbReference type="EMBL" id="JACXWY010000021">
    <property type="protein sequence ID" value="MBD3848695.1"/>
    <property type="molecule type" value="Genomic_DNA"/>
</dbReference>
<accession>A0A927I0H8</accession>
<dbReference type="GO" id="GO:0006351">
    <property type="term" value="P:DNA-templated transcription"/>
    <property type="evidence" value="ECO:0007669"/>
    <property type="project" value="TreeGrafter"/>
</dbReference>
<evidence type="ECO:0000259" key="5">
    <source>
        <dbReference type="PROSITE" id="PS50931"/>
    </source>
</evidence>
<keyword evidence="7" id="KW-1185">Reference proteome</keyword>
<dbReference type="InterPro" id="IPR058163">
    <property type="entry name" value="LysR-type_TF_proteobact-type"/>
</dbReference>
<dbReference type="SUPFAM" id="SSF46785">
    <property type="entry name" value="Winged helix' DNA-binding domain"/>
    <property type="match status" value="1"/>
</dbReference>
<keyword evidence="4" id="KW-0804">Transcription</keyword>
<evidence type="ECO:0000256" key="1">
    <source>
        <dbReference type="ARBA" id="ARBA00009437"/>
    </source>
</evidence>